<keyword evidence="3" id="KW-0121">Carboxypeptidase</keyword>
<dbReference type="HOGENOM" id="CLU_006722_1_3_1"/>
<evidence type="ECO:0000259" key="11">
    <source>
        <dbReference type="PROSITE" id="PS52035"/>
    </source>
</evidence>
<keyword evidence="9" id="KW-0325">Glycoprotein</keyword>
<dbReference type="Gene3D" id="2.60.40.1120">
    <property type="entry name" value="Carboxypeptidase-like, regulatory domain"/>
    <property type="match status" value="1"/>
</dbReference>
<dbReference type="Ensembl" id="ENSCSAVT00000015971.1">
    <property type="protein sequence ID" value="ENSCSAVP00000015792.1"/>
    <property type="gene ID" value="ENSCSAVG00000009282.1"/>
</dbReference>
<evidence type="ECO:0000256" key="4">
    <source>
        <dbReference type="ARBA" id="ARBA00022670"/>
    </source>
</evidence>
<dbReference type="FunFam" id="3.40.630.10:FF:000020">
    <property type="entry name" value="Carboxypeptidase D"/>
    <property type="match status" value="1"/>
</dbReference>
<keyword evidence="4" id="KW-0645">Protease</keyword>
<keyword evidence="7" id="KW-0862">Zinc</keyword>
<keyword evidence="13" id="KW-1185">Reference proteome</keyword>
<comment type="cofactor">
    <cofactor evidence="1">
        <name>Zn(2+)</name>
        <dbReference type="ChEBI" id="CHEBI:29105"/>
    </cofactor>
</comment>
<dbReference type="FunFam" id="2.60.40.1120:FF:000004">
    <property type="entry name" value="Carboxypeptidase E"/>
    <property type="match status" value="1"/>
</dbReference>
<evidence type="ECO:0000256" key="8">
    <source>
        <dbReference type="ARBA" id="ARBA00023049"/>
    </source>
</evidence>
<accession>H2ZDX6</accession>
<dbReference type="GO" id="GO:0005615">
    <property type="term" value="C:extracellular space"/>
    <property type="evidence" value="ECO:0007669"/>
    <property type="project" value="TreeGrafter"/>
</dbReference>
<protein>
    <recommendedName>
        <fullName evidence="11">Peptidase M14 domain-containing protein</fullName>
    </recommendedName>
</protein>
<dbReference type="SUPFAM" id="SSF53187">
    <property type="entry name" value="Zn-dependent exopeptidases"/>
    <property type="match status" value="1"/>
</dbReference>
<dbReference type="InParanoid" id="H2ZDX6"/>
<evidence type="ECO:0000256" key="10">
    <source>
        <dbReference type="PROSITE-ProRule" id="PRU01379"/>
    </source>
</evidence>
<dbReference type="PROSITE" id="PS00133">
    <property type="entry name" value="CARBOXYPEPT_ZN_2"/>
    <property type="match status" value="1"/>
</dbReference>
<dbReference type="SUPFAM" id="SSF49464">
    <property type="entry name" value="Carboxypeptidase regulatory domain-like"/>
    <property type="match status" value="1"/>
</dbReference>
<reference evidence="13" key="1">
    <citation type="submission" date="2003-08" db="EMBL/GenBank/DDBJ databases">
        <authorList>
            <person name="Birren B."/>
            <person name="Nusbaum C."/>
            <person name="Abebe A."/>
            <person name="Abouelleil A."/>
            <person name="Adekoya E."/>
            <person name="Ait-zahra M."/>
            <person name="Allen N."/>
            <person name="Allen T."/>
            <person name="An P."/>
            <person name="Anderson M."/>
            <person name="Anderson S."/>
            <person name="Arachchi H."/>
            <person name="Armbruster J."/>
            <person name="Bachantsang P."/>
            <person name="Baldwin J."/>
            <person name="Barry A."/>
            <person name="Bayul T."/>
            <person name="Blitshsteyn B."/>
            <person name="Bloom T."/>
            <person name="Blye J."/>
            <person name="Boguslavskiy L."/>
            <person name="Borowsky M."/>
            <person name="Boukhgalter B."/>
            <person name="Brunache A."/>
            <person name="Butler J."/>
            <person name="Calixte N."/>
            <person name="Calvo S."/>
            <person name="Camarata J."/>
            <person name="Campo K."/>
            <person name="Chang J."/>
            <person name="Cheshatsang Y."/>
            <person name="Citroen M."/>
            <person name="Collymore A."/>
            <person name="Considine T."/>
            <person name="Cook A."/>
            <person name="Cooke P."/>
            <person name="Corum B."/>
            <person name="Cuomo C."/>
            <person name="David R."/>
            <person name="Dawoe T."/>
            <person name="Degray S."/>
            <person name="Dodge S."/>
            <person name="Dooley K."/>
            <person name="Dorje P."/>
            <person name="Dorjee K."/>
            <person name="Dorris L."/>
            <person name="Duffey N."/>
            <person name="Dupes A."/>
            <person name="Elkins T."/>
            <person name="Engels R."/>
            <person name="Erickson J."/>
            <person name="Farina A."/>
            <person name="Faro S."/>
            <person name="Ferreira P."/>
            <person name="Fischer H."/>
            <person name="Fitzgerald M."/>
            <person name="Foley K."/>
            <person name="Gage D."/>
            <person name="Galagan J."/>
            <person name="Gearin G."/>
            <person name="Gnerre S."/>
            <person name="Gnirke A."/>
            <person name="Goyette A."/>
            <person name="Graham J."/>
            <person name="Grandbois E."/>
            <person name="Gyaltsen K."/>
            <person name="Hafez N."/>
            <person name="Hagopian D."/>
            <person name="Hagos B."/>
            <person name="Hall J."/>
            <person name="Hatcher B."/>
            <person name="Heller A."/>
            <person name="Higgins H."/>
            <person name="Honan T."/>
            <person name="Horn A."/>
            <person name="Houde N."/>
            <person name="Hughes L."/>
            <person name="Hulme W."/>
            <person name="Husby E."/>
            <person name="Iliev I."/>
            <person name="Jaffe D."/>
            <person name="Jones C."/>
            <person name="Kamal M."/>
            <person name="Kamat A."/>
            <person name="Kamvysselis M."/>
            <person name="Karlsson E."/>
            <person name="Kells C."/>
            <person name="Kieu A."/>
            <person name="Kisner P."/>
            <person name="Kodira C."/>
            <person name="Kulbokas E."/>
            <person name="Labutti K."/>
            <person name="Lama D."/>
            <person name="Landers T."/>
            <person name="Leger J."/>
            <person name="Levine S."/>
            <person name="Lewis D."/>
            <person name="Lewis T."/>
            <person name="Lindblad-toh K."/>
            <person name="Liu X."/>
            <person name="Lokyitsang T."/>
            <person name="Lokyitsang Y."/>
            <person name="Lucien O."/>
            <person name="Lui A."/>
            <person name="Ma L.J."/>
            <person name="Mabbitt R."/>
            <person name="Macdonald J."/>
            <person name="Maclean C."/>
            <person name="Major J."/>
            <person name="Manning J."/>
            <person name="Marabella R."/>
            <person name="Maru K."/>
            <person name="Matthews C."/>
            <person name="Mauceli E."/>
            <person name="Mccarthy M."/>
            <person name="Mcdonough S."/>
            <person name="Mcghee T."/>
            <person name="Meldrim J."/>
            <person name="Meneus L."/>
            <person name="Mesirov J."/>
            <person name="Mihalev A."/>
            <person name="Mihova T."/>
            <person name="Mikkelsen T."/>
            <person name="Mlenga V."/>
            <person name="Moru K."/>
            <person name="Mozes J."/>
            <person name="Mulrain L."/>
            <person name="Munson G."/>
            <person name="Naylor J."/>
            <person name="Newes C."/>
            <person name="Nguyen C."/>
            <person name="Nguyen N."/>
            <person name="Nguyen T."/>
            <person name="Nicol R."/>
            <person name="Nielsen C."/>
            <person name="Nizzari M."/>
            <person name="Norbu C."/>
            <person name="Norbu N."/>
            <person name="O'donnell P."/>
            <person name="Okoawo O."/>
            <person name="O'leary S."/>
            <person name="Omotosho B."/>
            <person name="O'neill K."/>
            <person name="Osman S."/>
            <person name="Parker S."/>
            <person name="Perrin D."/>
            <person name="Phunkhang P."/>
            <person name="Piqani B."/>
            <person name="Purcell S."/>
            <person name="Rachupka T."/>
            <person name="Ramasamy U."/>
            <person name="Rameau R."/>
            <person name="Ray V."/>
            <person name="Raymond C."/>
            <person name="Retta R."/>
            <person name="Richardson S."/>
            <person name="Rise C."/>
            <person name="Rodriguez J."/>
            <person name="Rogers J."/>
            <person name="Rogov P."/>
            <person name="Rutman M."/>
            <person name="Schupbach R."/>
            <person name="Seaman C."/>
            <person name="Settipalli S."/>
            <person name="Sharpe T."/>
            <person name="Sheridan J."/>
            <person name="Sherpa N."/>
            <person name="Shi J."/>
            <person name="Smirnov S."/>
            <person name="Smith C."/>
            <person name="Sougnez C."/>
            <person name="Spencer B."/>
            <person name="Stalker J."/>
            <person name="Stange-thomann N."/>
            <person name="Stavropoulos S."/>
            <person name="Stetson K."/>
            <person name="Stone C."/>
            <person name="Stone S."/>
            <person name="Stubbs M."/>
            <person name="Talamas J."/>
            <person name="Tchuinga P."/>
            <person name="Tenzing P."/>
            <person name="Tesfaye S."/>
            <person name="Theodore J."/>
            <person name="Thoulutsang Y."/>
            <person name="Topham K."/>
            <person name="Towey S."/>
            <person name="Tsamla T."/>
            <person name="Tsomo N."/>
            <person name="Vallee D."/>
            <person name="Vassiliev H."/>
            <person name="Venkataraman V."/>
            <person name="Vinson J."/>
            <person name="Vo A."/>
            <person name="Wade C."/>
            <person name="Wang S."/>
            <person name="Wangchuk T."/>
            <person name="Wangdi T."/>
            <person name="Whittaker C."/>
            <person name="Wilkinson J."/>
            <person name="Wu Y."/>
            <person name="Wyman D."/>
            <person name="Yadav S."/>
            <person name="Yang S."/>
            <person name="Yang X."/>
            <person name="Yeager S."/>
            <person name="Yee E."/>
            <person name="Young G."/>
            <person name="Zainoun J."/>
            <person name="Zembeck L."/>
            <person name="Zimmer A."/>
            <person name="Zody M."/>
            <person name="Lander E."/>
        </authorList>
    </citation>
    <scope>NUCLEOTIDE SEQUENCE [LARGE SCALE GENOMIC DNA]</scope>
</reference>
<dbReference type="Gene3D" id="3.40.630.10">
    <property type="entry name" value="Zn peptidases"/>
    <property type="match status" value="1"/>
</dbReference>
<dbReference type="CDD" id="cd03858">
    <property type="entry name" value="M14_CP_N-E_like"/>
    <property type="match status" value="1"/>
</dbReference>
<dbReference type="GO" id="GO:0016485">
    <property type="term" value="P:protein processing"/>
    <property type="evidence" value="ECO:0007669"/>
    <property type="project" value="TreeGrafter"/>
</dbReference>
<evidence type="ECO:0000256" key="2">
    <source>
        <dbReference type="ARBA" id="ARBA00005988"/>
    </source>
</evidence>
<dbReference type="InterPro" id="IPR057246">
    <property type="entry name" value="CARBOXYPEPT_ZN_1"/>
</dbReference>
<name>H2ZDX6_CIOSA</name>
<keyword evidence="5" id="KW-0479">Metal-binding</keyword>
<dbReference type="MEROPS" id="M14.016"/>
<evidence type="ECO:0000256" key="5">
    <source>
        <dbReference type="ARBA" id="ARBA00022723"/>
    </source>
</evidence>
<dbReference type="AlphaFoldDB" id="H2ZDX6"/>
<dbReference type="GeneTree" id="ENSGT00940000156919"/>
<dbReference type="PROSITE" id="PS00132">
    <property type="entry name" value="CARBOXYPEPT_ZN_1"/>
    <property type="match status" value="1"/>
</dbReference>
<organism evidence="12 13">
    <name type="scientific">Ciona savignyi</name>
    <name type="common">Pacific transparent sea squirt</name>
    <dbReference type="NCBI Taxonomy" id="51511"/>
    <lineage>
        <taxon>Eukaryota</taxon>
        <taxon>Metazoa</taxon>
        <taxon>Chordata</taxon>
        <taxon>Tunicata</taxon>
        <taxon>Ascidiacea</taxon>
        <taxon>Phlebobranchia</taxon>
        <taxon>Cionidae</taxon>
        <taxon>Ciona</taxon>
    </lineage>
</organism>
<dbReference type="PROSITE" id="PS52035">
    <property type="entry name" value="PEPTIDASE_M14"/>
    <property type="match status" value="1"/>
</dbReference>
<dbReference type="OMA" id="CEEYRHG"/>
<dbReference type="GO" id="GO:0004181">
    <property type="term" value="F:metallocarboxypeptidase activity"/>
    <property type="evidence" value="ECO:0007669"/>
    <property type="project" value="InterPro"/>
</dbReference>
<evidence type="ECO:0000313" key="12">
    <source>
        <dbReference type="Ensembl" id="ENSCSAVP00000015792.1"/>
    </source>
</evidence>
<dbReference type="PANTHER" id="PTHR11532">
    <property type="entry name" value="PROTEASE M14 CARBOXYPEPTIDASE"/>
    <property type="match status" value="1"/>
</dbReference>
<dbReference type="PRINTS" id="PR00765">
    <property type="entry name" value="CRBOXYPTASEA"/>
</dbReference>
<dbReference type="InterPro" id="IPR050753">
    <property type="entry name" value="Peptidase_M14_domain"/>
</dbReference>
<evidence type="ECO:0000256" key="6">
    <source>
        <dbReference type="ARBA" id="ARBA00022801"/>
    </source>
</evidence>
<dbReference type="GO" id="GO:0008270">
    <property type="term" value="F:zinc ion binding"/>
    <property type="evidence" value="ECO:0007669"/>
    <property type="project" value="InterPro"/>
</dbReference>
<dbReference type="eggNOG" id="KOG2649">
    <property type="taxonomic scope" value="Eukaryota"/>
</dbReference>
<evidence type="ECO:0000256" key="1">
    <source>
        <dbReference type="ARBA" id="ARBA00001947"/>
    </source>
</evidence>
<dbReference type="Proteomes" id="UP000007875">
    <property type="component" value="Unassembled WGS sequence"/>
</dbReference>
<evidence type="ECO:0000256" key="9">
    <source>
        <dbReference type="ARBA" id="ARBA00023180"/>
    </source>
</evidence>
<dbReference type="InterPro" id="IPR000834">
    <property type="entry name" value="Peptidase_M14"/>
</dbReference>
<feature type="domain" description="Peptidase M14" evidence="11">
    <location>
        <begin position="4"/>
        <end position="293"/>
    </location>
</feature>
<dbReference type="STRING" id="51511.ENSCSAVP00000015792"/>
<keyword evidence="6" id="KW-0378">Hydrolase</keyword>
<evidence type="ECO:0000313" key="13">
    <source>
        <dbReference type="Proteomes" id="UP000007875"/>
    </source>
</evidence>
<feature type="active site" description="Proton donor/acceptor" evidence="10">
    <location>
        <position position="263"/>
    </location>
</feature>
<proteinExistence type="inferred from homology"/>
<comment type="similarity">
    <text evidence="2 10">Belongs to the peptidase M14 family.</text>
</comment>
<sequence>IEFVHHNYKQLVEFLQRYSSQYPHITRLYSIGKSVQNRELWVFEISDNPGHHELGEPEFKYVANMHGNEVVGRELMFNLIEYLCKNYGRDEAVTDLVDTTRIHILPTMNPDGYEISHEGDEMGVTGRANANNIDMNRNFPDRFSLTTRGERSPEVKAVMTWTSQYPFVLSANLHGGSLVANYPYDENPPHSHTGRKYNPSPDDAVFKQVSLAYSRAHAHMHEGHPCGEHFNDGITNGAEWYEISGSMQDWNYLFTNCFEITLELGCVKFPFKKDLPNYWRDNKYALLAFIEEVHKGVSGFVTDVNGEFIPNAVIQVQGINHDIVSAQEGDYWRLLVPGVYNISAQRPGYQAQYKSVQVNEGQAVQINFTLSQEVLPAIQDESTEMLSQEVPSVKTKLKN</sequence>
<dbReference type="PANTHER" id="PTHR11532:SF73">
    <property type="entry name" value="CARBOXYPEPTIDASE D"/>
    <property type="match status" value="1"/>
</dbReference>
<dbReference type="Pfam" id="PF13620">
    <property type="entry name" value="CarboxypepD_reg"/>
    <property type="match status" value="1"/>
</dbReference>
<dbReference type="SMART" id="SM00631">
    <property type="entry name" value="Zn_pept"/>
    <property type="match status" value="1"/>
</dbReference>
<dbReference type="InterPro" id="IPR057247">
    <property type="entry name" value="CARBOXYPEPT_ZN_2"/>
</dbReference>
<keyword evidence="8" id="KW-0482">Metalloprotease</keyword>
<evidence type="ECO:0000256" key="3">
    <source>
        <dbReference type="ARBA" id="ARBA00022645"/>
    </source>
</evidence>
<dbReference type="CDD" id="cd11308">
    <property type="entry name" value="Peptidase_M14NE-CP-C_like"/>
    <property type="match status" value="1"/>
</dbReference>
<dbReference type="FunCoup" id="H2ZDX6">
    <property type="interactions" value="55"/>
</dbReference>
<dbReference type="InterPro" id="IPR008969">
    <property type="entry name" value="CarboxyPept-like_regulatory"/>
</dbReference>
<reference evidence="12" key="3">
    <citation type="submission" date="2025-09" db="UniProtKB">
        <authorList>
            <consortium name="Ensembl"/>
        </authorList>
    </citation>
    <scope>IDENTIFICATION</scope>
</reference>
<reference evidence="12" key="2">
    <citation type="submission" date="2025-08" db="UniProtKB">
        <authorList>
            <consortium name="Ensembl"/>
        </authorList>
    </citation>
    <scope>IDENTIFICATION</scope>
</reference>
<dbReference type="Pfam" id="PF00246">
    <property type="entry name" value="Peptidase_M14"/>
    <property type="match status" value="1"/>
</dbReference>
<evidence type="ECO:0000256" key="7">
    <source>
        <dbReference type="ARBA" id="ARBA00022833"/>
    </source>
</evidence>
<dbReference type="GO" id="GO:0006518">
    <property type="term" value="P:peptide metabolic process"/>
    <property type="evidence" value="ECO:0007669"/>
    <property type="project" value="TreeGrafter"/>
</dbReference>